<evidence type="ECO:0000256" key="1">
    <source>
        <dbReference type="SAM" id="MobiDB-lite"/>
    </source>
</evidence>
<evidence type="ECO:0000313" key="2">
    <source>
        <dbReference type="EMBL" id="MEH2552999.1"/>
    </source>
</evidence>
<proteinExistence type="predicted"/>
<name>A0ABU8B455_9BRAD</name>
<keyword evidence="3" id="KW-1185">Reference proteome</keyword>
<feature type="region of interest" description="Disordered" evidence="1">
    <location>
        <begin position="71"/>
        <end position="106"/>
    </location>
</feature>
<comment type="caution">
    <text evidence="2">The sequence shown here is derived from an EMBL/GenBank/DDBJ whole genome shotgun (WGS) entry which is preliminary data.</text>
</comment>
<reference evidence="2 3" key="1">
    <citation type="submission" date="2024-02" db="EMBL/GenBank/DDBJ databases">
        <title>Adaptive strategies in a cosmopolitan and abundant soil bacterium.</title>
        <authorList>
            <person name="Carini P."/>
        </authorList>
    </citation>
    <scope>NUCLEOTIDE SEQUENCE [LARGE SCALE GENOMIC DNA]</scope>
    <source>
        <strain evidence="2 3">AZCC 1608</strain>
    </source>
</reference>
<evidence type="ECO:0000313" key="3">
    <source>
        <dbReference type="Proteomes" id="UP001364224"/>
    </source>
</evidence>
<sequence length="106" mass="11569">MDSSNIAAVLDRFDREMRQPNPIAETIRRAAQALNCPLVNGVDTNGCSTYTKVCSRYGGLRTDLLCAQAQSRRTTATNQHDGQISQSLSSHSRKNIPLPPQAKSVP</sequence>
<gene>
    <name evidence="2" type="ORF">V1286_000528</name>
</gene>
<organism evidence="2 3">
    <name type="scientific">Bradyrhizobium algeriense</name>
    <dbReference type="NCBI Taxonomy" id="634784"/>
    <lineage>
        <taxon>Bacteria</taxon>
        <taxon>Pseudomonadati</taxon>
        <taxon>Pseudomonadota</taxon>
        <taxon>Alphaproteobacteria</taxon>
        <taxon>Hyphomicrobiales</taxon>
        <taxon>Nitrobacteraceae</taxon>
        <taxon>Bradyrhizobium</taxon>
    </lineage>
</organism>
<protein>
    <submittedName>
        <fullName evidence="2">Orotate phosphoribosyltransferase-like protein</fullName>
    </submittedName>
</protein>
<dbReference type="Proteomes" id="UP001364224">
    <property type="component" value="Unassembled WGS sequence"/>
</dbReference>
<dbReference type="RefSeq" id="WP_334477378.1">
    <property type="nucleotide sequence ID" value="NZ_JAZHRV010000001.1"/>
</dbReference>
<dbReference type="EMBL" id="JAZHRV010000001">
    <property type="protein sequence ID" value="MEH2552999.1"/>
    <property type="molecule type" value="Genomic_DNA"/>
</dbReference>
<accession>A0ABU8B455</accession>
<feature type="compositionally biased region" description="Polar residues" evidence="1">
    <location>
        <begin position="71"/>
        <end position="90"/>
    </location>
</feature>